<dbReference type="GO" id="GO:0005794">
    <property type="term" value="C:Golgi apparatus"/>
    <property type="evidence" value="ECO:0007669"/>
    <property type="project" value="UniProtKB-SubCell"/>
</dbReference>
<dbReference type="PANTHER" id="PTHR45837">
    <property type="entry name" value="VESICLE-TRAFFICKING PROTEIN SEC22B"/>
    <property type="match status" value="1"/>
</dbReference>
<dbReference type="AlphaFoldDB" id="A0AAE1ES47"/>
<dbReference type="InterPro" id="IPR010908">
    <property type="entry name" value="Longin_dom"/>
</dbReference>
<evidence type="ECO:0008006" key="20">
    <source>
        <dbReference type="Google" id="ProtNLM"/>
    </source>
</evidence>
<comment type="caution">
    <text evidence="18">The sequence shown here is derived from an EMBL/GenBank/DDBJ whole genome shotgun (WGS) entry which is preliminary data.</text>
</comment>
<evidence type="ECO:0000256" key="10">
    <source>
        <dbReference type="ARBA" id="ARBA00023054"/>
    </source>
</evidence>
<evidence type="ECO:0000256" key="9">
    <source>
        <dbReference type="ARBA" id="ARBA00023034"/>
    </source>
</evidence>
<evidence type="ECO:0000256" key="7">
    <source>
        <dbReference type="ARBA" id="ARBA00022927"/>
    </source>
</evidence>
<dbReference type="SMART" id="SM01270">
    <property type="entry name" value="Longin"/>
    <property type="match status" value="1"/>
</dbReference>
<evidence type="ECO:0000256" key="4">
    <source>
        <dbReference type="ARBA" id="ARBA00022448"/>
    </source>
</evidence>
<keyword evidence="9" id="KW-0333">Golgi apparatus</keyword>
<evidence type="ECO:0000256" key="2">
    <source>
        <dbReference type="ARBA" id="ARBA00004223"/>
    </source>
</evidence>
<reference evidence="18" key="1">
    <citation type="submission" date="2023-10" db="EMBL/GenBank/DDBJ databases">
        <title>Genome assemblies of two species of porcelain crab, Petrolisthes cinctipes and Petrolisthes manimaculis (Anomura: Porcellanidae).</title>
        <authorList>
            <person name="Angst P."/>
        </authorList>
    </citation>
    <scope>NUCLEOTIDE SEQUENCE</scope>
    <source>
        <strain evidence="18">PB745_01</strain>
        <tissue evidence="18">Gill</tissue>
    </source>
</reference>
<evidence type="ECO:0000256" key="14">
    <source>
        <dbReference type="PROSITE-ProRule" id="PRU00290"/>
    </source>
</evidence>
<keyword evidence="19" id="KW-1185">Reference proteome</keyword>
<dbReference type="GO" id="GO:0006890">
    <property type="term" value="P:retrograde vesicle-mediated transport, Golgi to endoplasmic reticulum"/>
    <property type="evidence" value="ECO:0007669"/>
    <property type="project" value="InterPro"/>
</dbReference>
<dbReference type="InterPro" id="IPR011012">
    <property type="entry name" value="Longin-like_dom_sf"/>
</dbReference>
<keyword evidence="5 15" id="KW-0812">Transmembrane</keyword>
<keyword evidence="10 14" id="KW-0175">Coiled coil</keyword>
<evidence type="ECO:0000256" key="1">
    <source>
        <dbReference type="ARBA" id="ARBA00004163"/>
    </source>
</evidence>
<evidence type="ECO:0000256" key="8">
    <source>
        <dbReference type="ARBA" id="ARBA00022989"/>
    </source>
</evidence>
<dbReference type="SUPFAM" id="SSF58038">
    <property type="entry name" value="SNARE fusion complex"/>
    <property type="match status" value="1"/>
</dbReference>
<dbReference type="InterPro" id="IPR042855">
    <property type="entry name" value="V_SNARE_CC"/>
</dbReference>
<evidence type="ECO:0000313" key="19">
    <source>
        <dbReference type="Proteomes" id="UP001286313"/>
    </source>
</evidence>
<dbReference type="Pfam" id="PF00957">
    <property type="entry name" value="Synaptobrevin"/>
    <property type="match status" value="1"/>
</dbReference>
<gene>
    <name evidence="18" type="ORF">Pcinc_033511</name>
</gene>
<keyword evidence="11 15" id="KW-0472">Membrane</keyword>
<feature type="domain" description="V-SNARE coiled-coil homology" evidence="17">
    <location>
        <begin position="134"/>
        <end position="194"/>
    </location>
</feature>
<keyword evidence="8 15" id="KW-1133">Transmembrane helix</keyword>
<dbReference type="CDD" id="cd14824">
    <property type="entry name" value="Longin"/>
    <property type="match status" value="1"/>
</dbReference>
<dbReference type="Gene3D" id="1.20.5.110">
    <property type="match status" value="1"/>
</dbReference>
<dbReference type="Pfam" id="PF13774">
    <property type="entry name" value="Longin"/>
    <property type="match status" value="1"/>
</dbReference>
<dbReference type="CDD" id="cd15866">
    <property type="entry name" value="R-SNARE_SEC22"/>
    <property type="match status" value="1"/>
</dbReference>
<dbReference type="GO" id="GO:0005789">
    <property type="term" value="C:endoplasmic reticulum membrane"/>
    <property type="evidence" value="ECO:0007669"/>
    <property type="project" value="UniProtKB-SubCell"/>
</dbReference>
<organism evidence="18 19">
    <name type="scientific">Petrolisthes cinctipes</name>
    <name type="common">Flat porcelain crab</name>
    <dbReference type="NCBI Taxonomy" id="88211"/>
    <lineage>
        <taxon>Eukaryota</taxon>
        <taxon>Metazoa</taxon>
        <taxon>Ecdysozoa</taxon>
        <taxon>Arthropoda</taxon>
        <taxon>Crustacea</taxon>
        <taxon>Multicrustacea</taxon>
        <taxon>Malacostraca</taxon>
        <taxon>Eumalacostraca</taxon>
        <taxon>Eucarida</taxon>
        <taxon>Decapoda</taxon>
        <taxon>Pleocyemata</taxon>
        <taxon>Anomura</taxon>
        <taxon>Galatheoidea</taxon>
        <taxon>Porcellanidae</taxon>
        <taxon>Petrolisthes</taxon>
    </lineage>
</organism>
<evidence type="ECO:0000259" key="17">
    <source>
        <dbReference type="PROSITE" id="PS50892"/>
    </source>
</evidence>
<evidence type="ECO:0000256" key="12">
    <source>
        <dbReference type="ARBA" id="ARBA00024173"/>
    </source>
</evidence>
<evidence type="ECO:0000256" key="5">
    <source>
        <dbReference type="ARBA" id="ARBA00022692"/>
    </source>
</evidence>
<proteinExistence type="inferred from homology"/>
<dbReference type="PROSITE" id="PS50859">
    <property type="entry name" value="LONGIN"/>
    <property type="match status" value="1"/>
</dbReference>
<dbReference type="Proteomes" id="UP001286313">
    <property type="component" value="Unassembled WGS sequence"/>
</dbReference>
<comment type="function">
    <text evidence="12">SNARE involved in targeting and fusion of ER-derived transport vesicles with the Golgi complex as well as Golgi-derived retrograde transport vesicles with the ER.</text>
</comment>
<dbReference type="GO" id="GO:0015031">
    <property type="term" value="P:protein transport"/>
    <property type="evidence" value="ECO:0007669"/>
    <property type="project" value="UniProtKB-KW"/>
</dbReference>
<dbReference type="GO" id="GO:0005484">
    <property type="term" value="F:SNAP receptor activity"/>
    <property type="evidence" value="ECO:0007669"/>
    <property type="project" value="InterPro"/>
</dbReference>
<dbReference type="GO" id="GO:0006888">
    <property type="term" value="P:endoplasmic reticulum to Golgi vesicle-mediated transport"/>
    <property type="evidence" value="ECO:0007669"/>
    <property type="project" value="InterPro"/>
</dbReference>
<keyword evidence="7" id="KW-0653">Protein transport</keyword>
<dbReference type="EMBL" id="JAWQEG010004731">
    <property type="protein sequence ID" value="KAK3860442.1"/>
    <property type="molecule type" value="Genomic_DNA"/>
</dbReference>
<evidence type="ECO:0000256" key="15">
    <source>
        <dbReference type="SAM" id="Phobius"/>
    </source>
</evidence>
<keyword evidence="6" id="KW-0256">Endoplasmic reticulum</keyword>
<dbReference type="SUPFAM" id="SSF64356">
    <property type="entry name" value="SNARE-like"/>
    <property type="match status" value="1"/>
</dbReference>
<feature type="domain" description="Longin" evidence="16">
    <location>
        <begin position="6"/>
        <end position="119"/>
    </location>
</feature>
<evidence type="ECO:0000313" key="18">
    <source>
        <dbReference type="EMBL" id="KAK3860442.1"/>
    </source>
</evidence>
<sequence>MVLMVMIARASDGLPLAASLQDDEQSGRSLLEYQNQAKMLFKKLTPNSPTRCSIETGPYVFQYLIENDVCHLMLCDRGYSKKTAFTFLEEMASEFQSQHGRRVPQATRPYSCIEFDTYIQKLRRQYNDQRGHRHMHQLREDLNDVTRIMMDNIDDVLTRGAALSDLETKATGLSTMSKKFHKDAQYLNMRSTVAKIAAGAVVTLVFLLYFFVF</sequence>
<evidence type="ECO:0000256" key="11">
    <source>
        <dbReference type="ARBA" id="ARBA00023136"/>
    </source>
</evidence>
<dbReference type="Gene3D" id="3.30.450.50">
    <property type="entry name" value="Longin domain"/>
    <property type="match status" value="1"/>
</dbReference>
<evidence type="ECO:0000259" key="16">
    <source>
        <dbReference type="PROSITE" id="PS50859"/>
    </source>
</evidence>
<comment type="similarity">
    <text evidence="3">Belongs to the synaptobrevin family.</text>
</comment>
<protein>
    <recommendedName>
        <fullName evidence="20">Vesicle-trafficking protein SEC22b-B</fullName>
    </recommendedName>
</protein>
<dbReference type="InterPro" id="IPR044565">
    <property type="entry name" value="Sec22"/>
</dbReference>
<dbReference type="PROSITE" id="PS50892">
    <property type="entry name" value="V_SNARE"/>
    <property type="match status" value="1"/>
</dbReference>
<comment type="subcellular location">
    <subcellularLocation>
        <location evidence="1">Endoplasmic reticulum membrane</location>
        <topology evidence="1">Single-pass type IV membrane protein</topology>
    </subcellularLocation>
    <subcellularLocation>
        <location evidence="13">Golgi apparatus</location>
        <location evidence="13">cis-Golgi network membrane</location>
    </subcellularLocation>
    <subcellularLocation>
        <location evidence="2">Melanosome</location>
    </subcellularLocation>
</comment>
<feature type="transmembrane region" description="Helical" evidence="15">
    <location>
        <begin position="192"/>
        <end position="212"/>
    </location>
</feature>
<evidence type="ECO:0000256" key="13">
    <source>
        <dbReference type="ARBA" id="ARBA00024188"/>
    </source>
</evidence>
<evidence type="ECO:0000256" key="3">
    <source>
        <dbReference type="ARBA" id="ARBA00008025"/>
    </source>
</evidence>
<keyword evidence="4" id="KW-0813">Transport</keyword>
<evidence type="ECO:0000256" key="6">
    <source>
        <dbReference type="ARBA" id="ARBA00022824"/>
    </source>
</evidence>
<accession>A0AAE1ES47</accession>
<name>A0AAE1ES47_PETCI</name>